<dbReference type="OrthoDB" id="9393938at2759"/>
<comment type="caution">
    <text evidence="2">The sequence shown here is derived from an EMBL/GenBank/DDBJ whole genome shotgun (WGS) entry which is preliminary data.</text>
</comment>
<keyword evidence="4" id="KW-1185">Reference proteome</keyword>
<evidence type="ECO:0000313" key="2">
    <source>
        <dbReference type="EMBL" id="KAG0122001.1"/>
    </source>
</evidence>
<feature type="region of interest" description="Disordered" evidence="1">
    <location>
        <begin position="244"/>
        <end position="269"/>
    </location>
</feature>
<reference evidence="2" key="1">
    <citation type="submission" date="2020-10" db="EMBL/GenBank/DDBJ databases">
        <title>Feather gene expression reveals the developmental basis of iridescence in African starlings.</title>
        <authorList>
            <person name="Rubenstein D.R."/>
        </authorList>
    </citation>
    <scope>NUCLEOTIDE SEQUENCE</scope>
    <source>
        <strain evidence="2">SS15</strain>
        <tissue evidence="2">Liver</tissue>
    </source>
</reference>
<reference evidence="3 4" key="2">
    <citation type="journal article" date="2021" name="J. Hered.">
        <title>Feather Gene Expression Elucidates the Developmental Basis of Plumage Iridescence in African Starlings.</title>
        <authorList>
            <person name="Rubenstein D.R."/>
            <person name="Corvelo A."/>
            <person name="MacManes M.D."/>
            <person name="Maia R."/>
            <person name="Narzisi G."/>
            <person name="Rousaki A."/>
            <person name="Vandenabeele P."/>
            <person name="Shawkey M.D."/>
            <person name="Solomon J."/>
        </authorList>
    </citation>
    <scope>NUCLEOTIDE SEQUENCE [LARGE SCALE GENOMIC DNA]</scope>
    <source>
        <strain evidence="3">SS15</strain>
    </source>
</reference>
<sequence length="269" mass="29843">MCMACVTSENLSEEISSTQPEKESEWPDSMSWLMKKLEQLNLDIEEALSAGSSPSSTPSSKRHKQLGLKILLQSPVQVETGLYGDHQEKGSWRNRRGGYQDLNCLPYQVSTGARPKTDMGIIIQLDLPYRQQHAQVPHPLQDAHVEDGLAKTICTTPQLQPTYVLFHREALSTCLMQISSFQFRKPTFITKDQASTTSPGLIFKLLISDAVTVMVAVVLMVDLGKPAAFSVEEVMEVPARTVPIADPGEMKRGSKHRELSNSLLEEHPG</sequence>
<dbReference type="EMBL" id="JADDUC010000040">
    <property type="protein sequence ID" value="KAG0122001.1"/>
    <property type="molecule type" value="Genomic_DNA"/>
</dbReference>
<protein>
    <submittedName>
        <fullName evidence="2">Uncharacterized protein</fullName>
    </submittedName>
</protein>
<accession>A0A835NVL7</accession>
<feature type="compositionally biased region" description="Basic and acidic residues" evidence="1">
    <location>
        <begin position="248"/>
        <end position="269"/>
    </location>
</feature>
<organism evidence="2">
    <name type="scientific">Lamprotornis superbus</name>
    <dbReference type="NCBI Taxonomy" id="245042"/>
    <lineage>
        <taxon>Eukaryota</taxon>
        <taxon>Metazoa</taxon>
        <taxon>Chordata</taxon>
        <taxon>Craniata</taxon>
        <taxon>Vertebrata</taxon>
        <taxon>Euteleostomi</taxon>
        <taxon>Archelosauria</taxon>
        <taxon>Archosauria</taxon>
        <taxon>Dinosauria</taxon>
        <taxon>Saurischia</taxon>
        <taxon>Theropoda</taxon>
        <taxon>Coelurosauria</taxon>
        <taxon>Aves</taxon>
        <taxon>Neognathae</taxon>
        <taxon>Neoaves</taxon>
        <taxon>Telluraves</taxon>
        <taxon>Australaves</taxon>
        <taxon>Passeriformes</taxon>
        <taxon>Sturnidae</taxon>
        <taxon>Lamprotornis</taxon>
    </lineage>
</organism>
<dbReference type="EMBL" id="JADDUC020000002">
    <property type="protein sequence ID" value="KAI1241926.1"/>
    <property type="molecule type" value="Genomic_DNA"/>
</dbReference>
<evidence type="ECO:0000313" key="4">
    <source>
        <dbReference type="Proteomes" id="UP000618051"/>
    </source>
</evidence>
<feature type="region of interest" description="Disordered" evidence="1">
    <location>
        <begin position="6"/>
        <end position="25"/>
    </location>
</feature>
<dbReference type="Proteomes" id="UP000618051">
    <property type="component" value="Unassembled WGS sequence"/>
</dbReference>
<evidence type="ECO:0000313" key="3">
    <source>
        <dbReference type="EMBL" id="KAI1241926.1"/>
    </source>
</evidence>
<gene>
    <name evidence="3" type="ORF">IHE44_0005434</name>
    <name evidence="2" type="ORF">IHE44_009689</name>
</gene>
<evidence type="ECO:0000256" key="1">
    <source>
        <dbReference type="SAM" id="MobiDB-lite"/>
    </source>
</evidence>
<name>A0A835NVL7_9PASS</name>
<reference evidence="3" key="3">
    <citation type="submission" date="2022-01" db="EMBL/GenBank/DDBJ databases">
        <authorList>
            <person name="Rubenstein D.R."/>
        </authorList>
    </citation>
    <scope>NUCLEOTIDE SEQUENCE</scope>
    <source>
        <strain evidence="3">SS15</strain>
        <tissue evidence="3">Liver</tissue>
    </source>
</reference>
<dbReference type="AlphaFoldDB" id="A0A835NVL7"/>
<proteinExistence type="predicted"/>
<feature type="compositionally biased region" description="Polar residues" evidence="1">
    <location>
        <begin position="7"/>
        <end position="19"/>
    </location>
</feature>